<dbReference type="AlphaFoldDB" id="A0A5N6MIC9"/>
<evidence type="ECO:0000256" key="1">
    <source>
        <dbReference type="SAM" id="MobiDB-lite"/>
    </source>
</evidence>
<dbReference type="EMBL" id="SZYD01000015">
    <property type="protein sequence ID" value="KAD3640061.1"/>
    <property type="molecule type" value="Genomic_DNA"/>
</dbReference>
<dbReference type="Proteomes" id="UP000326396">
    <property type="component" value="Linkage Group LG5"/>
</dbReference>
<evidence type="ECO:0000313" key="3">
    <source>
        <dbReference type="Proteomes" id="UP000326396"/>
    </source>
</evidence>
<feature type="region of interest" description="Disordered" evidence="1">
    <location>
        <begin position="1"/>
        <end position="53"/>
    </location>
</feature>
<evidence type="ECO:0000313" key="2">
    <source>
        <dbReference type="EMBL" id="KAD3640061.1"/>
    </source>
</evidence>
<sequence>MARIWPRQGFHGKSLAKARSGQGKVRPRQGLHGFQVRSKEGFPGKIRHPPRFGQAKPRLTKVRDQVARPKMKVRLGARFNS</sequence>
<accession>A0A5N6MIC9</accession>
<protein>
    <submittedName>
        <fullName evidence="2">Uncharacterized protein</fullName>
    </submittedName>
</protein>
<comment type="caution">
    <text evidence="2">The sequence shown here is derived from an EMBL/GenBank/DDBJ whole genome shotgun (WGS) entry which is preliminary data.</text>
</comment>
<keyword evidence="3" id="KW-1185">Reference proteome</keyword>
<reference evidence="2 3" key="1">
    <citation type="submission" date="2019-05" db="EMBL/GenBank/DDBJ databases">
        <title>Mikania micrantha, genome provides insights into the molecular mechanism of rapid growth.</title>
        <authorList>
            <person name="Liu B."/>
        </authorList>
    </citation>
    <scope>NUCLEOTIDE SEQUENCE [LARGE SCALE GENOMIC DNA]</scope>
    <source>
        <strain evidence="2">NLD-2019</strain>
        <tissue evidence="2">Leaf</tissue>
    </source>
</reference>
<gene>
    <name evidence="2" type="ORF">E3N88_29284</name>
</gene>
<proteinExistence type="predicted"/>
<name>A0A5N6MIC9_9ASTR</name>
<organism evidence="2 3">
    <name type="scientific">Mikania micrantha</name>
    <name type="common">bitter vine</name>
    <dbReference type="NCBI Taxonomy" id="192012"/>
    <lineage>
        <taxon>Eukaryota</taxon>
        <taxon>Viridiplantae</taxon>
        <taxon>Streptophyta</taxon>
        <taxon>Embryophyta</taxon>
        <taxon>Tracheophyta</taxon>
        <taxon>Spermatophyta</taxon>
        <taxon>Magnoliopsida</taxon>
        <taxon>eudicotyledons</taxon>
        <taxon>Gunneridae</taxon>
        <taxon>Pentapetalae</taxon>
        <taxon>asterids</taxon>
        <taxon>campanulids</taxon>
        <taxon>Asterales</taxon>
        <taxon>Asteraceae</taxon>
        <taxon>Asteroideae</taxon>
        <taxon>Heliantheae alliance</taxon>
        <taxon>Eupatorieae</taxon>
        <taxon>Mikania</taxon>
    </lineage>
</organism>